<keyword evidence="5" id="KW-0879">Wnt signaling pathway</keyword>
<dbReference type="EMBL" id="CALNXI010000920">
    <property type="protein sequence ID" value="CAH3146897.1"/>
    <property type="molecule type" value="Genomic_DNA"/>
</dbReference>
<sequence>MHSLKTLTTLFCFITAILGVLKTVASSRSCEPIKVPLCRRYLPYNMTMFPNALEQLSQKHARQKIDLFRAIVAINCSPEAGFFLCSYHLPICAPSFKSRPIRPCRSVCEKVMSDCMATIRKYKGKWPEDVVCKDLPSYDSDVCVTQDSFVNSPAPPTQSSCSCTKQRLNFQFYQQTRYTFVLKMRIKSISKNGSERIIKGRVHRVLQKGLVDLRKGDTVYLRSNTTCDCPQISRMNADYLVAGHEDVREKRLYLLPATGVVETWERAWVSKFRKWERRFAAKRLLGKKRNRKNRKRQRKGKKCRNNSFLVYQSRFCENLYNMKRPEGTRAEFFVN</sequence>
<evidence type="ECO:0000256" key="6">
    <source>
        <dbReference type="ARBA" id="ARBA00022782"/>
    </source>
</evidence>
<comment type="caution">
    <text evidence="12">The sequence shown here is derived from an EMBL/GenBank/DDBJ whole genome shotgun (WGS) entry which is preliminary data.</text>
</comment>
<dbReference type="PROSITE" id="PS50038">
    <property type="entry name" value="FZ"/>
    <property type="match status" value="1"/>
</dbReference>
<dbReference type="PANTHER" id="PTHR11309:SF47">
    <property type="entry name" value="FRIZZLED"/>
    <property type="match status" value="1"/>
</dbReference>
<evidence type="ECO:0000259" key="11">
    <source>
        <dbReference type="PROSITE" id="PS50189"/>
    </source>
</evidence>
<comment type="similarity">
    <text evidence="2">Belongs to the secreted frizzled-related protein (sFRP) family.</text>
</comment>
<evidence type="ECO:0000259" key="10">
    <source>
        <dbReference type="PROSITE" id="PS50038"/>
    </source>
</evidence>
<feature type="signal peptide" evidence="9">
    <location>
        <begin position="1"/>
        <end position="19"/>
    </location>
</feature>
<evidence type="ECO:0000313" key="13">
    <source>
        <dbReference type="Proteomes" id="UP001159427"/>
    </source>
</evidence>
<dbReference type="InterPro" id="IPR008993">
    <property type="entry name" value="TIMP-like_OB-fold"/>
</dbReference>
<dbReference type="SMART" id="SM00643">
    <property type="entry name" value="C345C"/>
    <property type="match status" value="1"/>
</dbReference>
<dbReference type="InterPro" id="IPR020067">
    <property type="entry name" value="Frizzled_dom"/>
</dbReference>
<feature type="domain" description="NTR" evidence="11">
    <location>
        <begin position="161"/>
        <end position="284"/>
    </location>
</feature>
<evidence type="ECO:0000256" key="5">
    <source>
        <dbReference type="ARBA" id="ARBA00022687"/>
    </source>
</evidence>
<evidence type="ECO:0008006" key="14">
    <source>
        <dbReference type="Google" id="ProtNLM"/>
    </source>
</evidence>
<reference evidence="12 13" key="1">
    <citation type="submission" date="2022-05" db="EMBL/GenBank/DDBJ databases">
        <authorList>
            <consortium name="Genoscope - CEA"/>
            <person name="William W."/>
        </authorList>
    </citation>
    <scope>NUCLEOTIDE SEQUENCE [LARGE SCALE GENOMIC DNA]</scope>
</reference>
<dbReference type="PROSITE" id="PS50189">
    <property type="entry name" value="NTR"/>
    <property type="match status" value="1"/>
</dbReference>
<evidence type="ECO:0000313" key="12">
    <source>
        <dbReference type="EMBL" id="CAH3146897.1"/>
    </source>
</evidence>
<evidence type="ECO:0000256" key="1">
    <source>
        <dbReference type="ARBA" id="ARBA00004613"/>
    </source>
</evidence>
<dbReference type="InterPro" id="IPR015526">
    <property type="entry name" value="Frizzled/SFRP"/>
</dbReference>
<gene>
    <name evidence="12" type="ORF">PEVE_00044119</name>
</gene>
<keyword evidence="9" id="KW-0732">Signal</keyword>
<dbReference type="SUPFAM" id="SSF50242">
    <property type="entry name" value="TIMP-like"/>
    <property type="match status" value="1"/>
</dbReference>
<dbReference type="InterPro" id="IPR036790">
    <property type="entry name" value="Frizzled_dom_sf"/>
</dbReference>
<keyword evidence="13" id="KW-1185">Reference proteome</keyword>
<dbReference type="InterPro" id="IPR001134">
    <property type="entry name" value="Netrin_domain"/>
</dbReference>
<feature type="disulfide bond" evidence="8">
    <location>
        <begin position="108"/>
        <end position="132"/>
    </location>
</feature>
<evidence type="ECO:0000256" key="4">
    <source>
        <dbReference type="ARBA" id="ARBA00022525"/>
    </source>
</evidence>
<feature type="chain" id="PRO_5047475913" description="Secreted frizzled-related protein 3" evidence="9">
    <location>
        <begin position="20"/>
        <end position="335"/>
    </location>
</feature>
<dbReference type="PANTHER" id="PTHR11309">
    <property type="entry name" value="FRIZZLED"/>
    <property type="match status" value="1"/>
</dbReference>
<keyword evidence="4" id="KW-0964">Secreted</keyword>
<keyword evidence="7 8" id="KW-1015">Disulfide bond</keyword>
<keyword evidence="3" id="KW-0217">Developmental protein</keyword>
<organism evidence="12 13">
    <name type="scientific">Porites evermanni</name>
    <dbReference type="NCBI Taxonomy" id="104178"/>
    <lineage>
        <taxon>Eukaryota</taxon>
        <taxon>Metazoa</taxon>
        <taxon>Cnidaria</taxon>
        <taxon>Anthozoa</taxon>
        <taxon>Hexacorallia</taxon>
        <taxon>Scleractinia</taxon>
        <taxon>Fungiina</taxon>
        <taxon>Poritidae</taxon>
        <taxon>Porites</taxon>
    </lineage>
</organism>
<dbReference type="Pfam" id="PF01392">
    <property type="entry name" value="Fz"/>
    <property type="match status" value="1"/>
</dbReference>
<accession>A0ABN8PMF5</accession>
<dbReference type="Proteomes" id="UP001159427">
    <property type="component" value="Unassembled WGS sequence"/>
</dbReference>
<name>A0ABN8PMF5_9CNID</name>
<dbReference type="SMART" id="SM00063">
    <property type="entry name" value="FRI"/>
    <property type="match status" value="1"/>
</dbReference>
<dbReference type="Pfam" id="PF01759">
    <property type="entry name" value="NTR"/>
    <property type="match status" value="1"/>
</dbReference>
<dbReference type="Gene3D" id="2.40.50.120">
    <property type="match status" value="1"/>
</dbReference>
<dbReference type="InterPro" id="IPR018933">
    <property type="entry name" value="Netrin_module_non-TIMP"/>
</dbReference>
<dbReference type="SUPFAM" id="SSF63501">
    <property type="entry name" value="Frizzled cysteine-rich domain"/>
    <property type="match status" value="1"/>
</dbReference>
<feature type="domain" description="FZ" evidence="10">
    <location>
        <begin position="25"/>
        <end position="146"/>
    </location>
</feature>
<comment type="caution">
    <text evidence="8">Lacks conserved residue(s) required for the propagation of feature annotation.</text>
</comment>
<evidence type="ECO:0000256" key="8">
    <source>
        <dbReference type="PROSITE-ProRule" id="PRU00090"/>
    </source>
</evidence>
<evidence type="ECO:0000256" key="9">
    <source>
        <dbReference type="SAM" id="SignalP"/>
    </source>
</evidence>
<evidence type="ECO:0000256" key="3">
    <source>
        <dbReference type="ARBA" id="ARBA00022473"/>
    </source>
</evidence>
<evidence type="ECO:0000256" key="2">
    <source>
        <dbReference type="ARBA" id="ARBA00010054"/>
    </source>
</evidence>
<evidence type="ECO:0000256" key="7">
    <source>
        <dbReference type="ARBA" id="ARBA00023157"/>
    </source>
</evidence>
<feature type="non-terminal residue" evidence="12">
    <location>
        <position position="335"/>
    </location>
</feature>
<proteinExistence type="inferred from homology"/>
<dbReference type="Gene3D" id="1.10.2000.10">
    <property type="entry name" value="Frizzled cysteine-rich domain"/>
    <property type="match status" value="1"/>
</dbReference>
<protein>
    <recommendedName>
        <fullName evidence="14">Secreted frizzled-related protein 3</fullName>
    </recommendedName>
</protein>
<comment type="subcellular location">
    <subcellularLocation>
        <location evidence="1">Secreted</location>
    </subcellularLocation>
</comment>
<keyword evidence="6" id="KW-0221">Differentiation</keyword>